<protein>
    <submittedName>
        <fullName evidence="3">DgyrCDS14634</fullName>
    </submittedName>
</protein>
<dbReference type="SUPFAM" id="SSF53300">
    <property type="entry name" value="vWA-like"/>
    <property type="match status" value="1"/>
</dbReference>
<dbReference type="Gene3D" id="3.40.50.410">
    <property type="entry name" value="von Willebrand factor, type A domain"/>
    <property type="match status" value="1"/>
</dbReference>
<dbReference type="OrthoDB" id="6162049at2759"/>
<organism evidence="3 4">
    <name type="scientific">Dimorphilus gyrociliatus</name>
    <dbReference type="NCBI Taxonomy" id="2664684"/>
    <lineage>
        <taxon>Eukaryota</taxon>
        <taxon>Metazoa</taxon>
        <taxon>Spiralia</taxon>
        <taxon>Lophotrochozoa</taxon>
        <taxon>Annelida</taxon>
        <taxon>Polychaeta</taxon>
        <taxon>Polychaeta incertae sedis</taxon>
        <taxon>Dinophilidae</taxon>
        <taxon>Dimorphilus</taxon>
    </lineage>
</organism>
<dbReference type="AlphaFoldDB" id="A0A7I8WEP8"/>
<comment type="caution">
    <text evidence="3">The sequence shown here is derived from an EMBL/GenBank/DDBJ whole genome shotgun (WGS) entry which is preliminary data.</text>
</comment>
<sequence length="247" mass="27444">MCSLLNILFVTFILVYNLNGSCQLTTLVTSETEINLYMDSSGSIQKEYYRSEKSIITSNISEKYVKNFVKTGRATPTTELIFMIDSSTSIGQLNFLMMKSFLVNLVNLLKINKNSISLSLIRYGKTTDLVFHSLFETSSIVTKLMGIEYIGGGGGVCNVHKALRLAQTKVLDKAAKSSKKVVLILTNDICDQAIDEAKKFKSFAQIIPIASSSSFSCDLFKFVSTTGKYYQMSDITTIIQLIDKMIS</sequence>
<dbReference type="EMBL" id="CAJFCJ010000057">
    <property type="protein sequence ID" value="CAD5126527.1"/>
    <property type="molecule type" value="Genomic_DNA"/>
</dbReference>
<evidence type="ECO:0000313" key="4">
    <source>
        <dbReference type="Proteomes" id="UP000549394"/>
    </source>
</evidence>
<evidence type="ECO:0000313" key="3">
    <source>
        <dbReference type="EMBL" id="CAD5126527.1"/>
    </source>
</evidence>
<dbReference type="InterPro" id="IPR050525">
    <property type="entry name" value="ECM_Assembly_Org"/>
</dbReference>
<keyword evidence="1" id="KW-0732">Signal</keyword>
<proteinExistence type="predicted"/>
<dbReference type="InterPro" id="IPR036465">
    <property type="entry name" value="vWFA_dom_sf"/>
</dbReference>
<accession>A0A7I8WEP8</accession>
<dbReference type="InterPro" id="IPR002035">
    <property type="entry name" value="VWF_A"/>
</dbReference>
<gene>
    <name evidence="3" type="ORF">DGYR_LOCUS13766</name>
</gene>
<dbReference type="Proteomes" id="UP000549394">
    <property type="component" value="Unassembled WGS sequence"/>
</dbReference>
<evidence type="ECO:0000259" key="2">
    <source>
        <dbReference type="PROSITE" id="PS50234"/>
    </source>
</evidence>
<feature type="domain" description="VWFA" evidence="2">
    <location>
        <begin position="79"/>
        <end position="245"/>
    </location>
</feature>
<reference evidence="3 4" key="1">
    <citation type="submission" date="2020-08" db="EMBL/GenBank/DDBJ databases">
        <authorList>
            <person name="Hejnol A."/>
        </authorList>
    </citation>
    <scope>NUCLEOTIDE SEQUENCE [LARGE SCALE GENOMIC DNA]</scope>
</reference>
<dbReference type="PROSITE" id="PS50234">
    <property type="entry name" value="VWFA"/>
    <property type="match status" value="1"/>
</dbReference>
<dbReference type="SMART" id="SM00327">
    <property type="entry name" value="VWA"/>
    <property type="match status" value="1"/>
</dbReference>
<feature type="signal peptide" evidence="1">
    <location>
        <begin position="1"/>
        <end position="20"/>
    </location>
</feature>
<dbReference type="PANTHER" id="PTHR24020:SF20">
    <property type="entry name" value="PH DOMAIN-CONTAINING PROTEIN"/>
    <property type="match status" value="1"/>
</dbReference>
<dbReference type="PANTHER" id="PTHR24020">
    <property type="entry name" value="COLLAGEN ALPHA"/>
    <property type="match status" value="1"/>
</dbReference>
<keyword evidence="4" id="KW-1185">Reference proteome</keyword>
<dbReference type="Pfam" id="PF00092">
    <property type="entry name" value="VWA"/>
    <property type="match status" value="1"/>
</dbReference>
<name>A0A7I8WEP8_9ANNE</name>
<feature type="chain" id="PRO_5029855587" evidence="1">
    <location>
        <begin position="21"/>
        <end position="247"/>
    </location>
</feature>
<evidence type="ECO:0000256" key="1">
    <source>
        <dbReference type="SAM" id="SignalP"/>
    </source>
</evidence>